<dbReference type="InterPro" id="IPR002358">
    <property type="entry name" value="Ribosomal_uL6_CS"/>
</dbReference>
<dbReference type="AlphaFoldDB" id="A0A178M8L8"/>
<accession>A0A178M8L8</accession>
<evidence type="ECO:0000256" key="3">
    <source>
        <dbReference type="ARBA" id="ARBA00022884"/>
    </source>
</evidence>
<evidence type="ECO:0000313" key="10">
    <source>
        <dbReference type="EMBL" id="OAN44375.1"/>
    </source>
</evidence>
<dbReference type="PANTHER" id="PTHR11655:SF14">
    <property type="entry name" value="LARGE RIBOSOMAL SUBUNIT PROTEIN UL6M"/>
    <property type="match status" value="1"/>
</dbReference>
<name>A0A178M8L8_9CHLR</name>
<dbReference type="InterPro" id="IPR000702">
    <property type="entry name" value="Ribosomal_uL6-like"/>
</dbReference>
<evidence type="ECO:0000259" key="9">
    <source>
        <dbReference type="Pfam" id="PF00347"/>
    </source>
</evidence>
<sequence>MSRIGKRPITVPKGVQVTIGEQNLVTVKGPKGTLTQQLHPAMLIKQEGDVITVQRPSDEKLHRALHGLTRTLLHNMIVGVTQGWQRALEINGVGYRAQLEGKTLVLNLGFSHQVRLDPPPNISYVVGERKSANDPLALTVVGIDKQQVGEEAARIRSLRPPEPYKGKGIKYVEEKIRRKAGKAGKAK</sequence>
<dbReference type="PIRSF" id="PIRSF002162">
    <property type="entry name" value="Ribosomal_L6"/>
    <property type="match status" value="1"/>
</dbReference>
<dbReference type="Gene3D" id="3.90.930.12">
    <property type="entry name" value="Ribosomal protein L6, alpha-beta domain"/>
    <property type="match status" value="2"/>
</dbReference>
<feature type="domain" description="Large ribosomal subunit protein uL6 alpha-beta" evidence="9">
    <location>
        <begin position="11"/>
        <end position="83"/>
    </location>
</feature>
<evidence type="ECO:0000313" key="11">
    <source>
        <dbReference type="Proteomes" id="UP000078287"/>
    </source>
</evidence>
<proteinExistence type="inferred from homology"/>
<dbReference type="InterPro" id="IPR036789">
    <property type="entry name" value="Ribosomal_uL6-like_a/b-dom_sf"/>
</dbReference>
<feature type="domain" description="Large ribosomal subunit protein uL6 alpha-beta" evidence="9">
    <location>
        <begin position="92"/>
        <end position="171"/>
    </location>
</feature>
<comment type="function">
    <text evidence="6 8">This protein binds to the 23S rRNA, and is important in its secondary structure. It is located near the subunit interface in the base of the L7/L12 stalk, and near the tRNA binding site of the peptidyltransferase center.</text>
</comment>
<reference evidence="10 11" key="1">
    <citation type="submission" date="2016-04" db="EMBL/GenBank/DDBJ databases">
        <title>Chloroflexus islandicus sp. nov., a thermophilic filamentous anoxygenic phototrophic bacterium from geyser Strokkur (Iceland).</title>
        <authorList>
            <person name="Gaisin V.A."/>
            <person name="Kalashnikov A.M."/>
            <person name="Sukhacheva M.V."/>
            <person name="Grouzdev D.S."/>
            <person name="Ivanov T.M."/>
            <person name="Kuznetsov B."/>
            <person name="Gorlenko V.M."/>
        </authorList>
    </citation>
    <scope>NUCLEOTIDE SEQUENCE [LARGE SCALE GENOMIC DNA]</scope>
    <source>
        <strain evidence="11">isl-2</strain>
    </source>
</reference>
<dbReference type="RefSeq" id="WP_066789258.1">
    <property type="nucleotide sequence ID" value="NZ_LWQS01000067.1"/>
</dbReference>
<evidence type="ECO:0000256" key="1">
    <source>
        <dbReference type="ARBA" id="ARBA00009356"/>
    </source>
</evidence>
<keyword evidence="4 6" id="KW-0689">Ribosomal protein</keyword>
<dbReference type="SUPFAM" id="SSF56053">
    <property type="entry name" value="Ribosomal protein L6"/>
    <property type="match status" value="2"/>
</dbReference>
<organism evidence="10 11">
    <name type="scientific">Chloroflexus islandicus</name>
    <dbReference type="NCBI Taxonomy" id="1707952"/>
    <lineage>
        <taxon>Bacteria</taxon>
        <taxon>Bacillati</taxon>
        <taxon>Chloroflexota</taxon>
        <taxon>Chloroflexia</taxon>
        <taxon>Chloroflexales</taxon>
        <taxon>Chloroflexineae</taxon>
        <taxon>Chloroflexaceae</taxon>
        <taxon>Chloroflexus</taxon>
    </lineage>
</organism>
<evidence type="ECO:0000256" key="4">
    <source>
        <dbReference type="ARBA" id="ARBA00022980"/>
    </source>
</evidence>
<keyword evidence="2 6" id="KW-0699">rRNA-binding</keyword>
<comment type="similarity">
    <text evidence="1 6 7">Belongs to the universal ribosomal protein uL6 family.</text>
</comment>
<evidence type="ECO:0000256" key="6">
    <source>
        <dbReference type="HAMAP-Rule" id="MF_01365"/>
    </source>
</evidence>
<dbReference type="Pfam" id="PF00347">
    <property type="entry name" value="Ribosomal_L6"/>
    <property type="match status" value="2"/>
</dbReference>
<dbReference type="FunFam" id="3.90.930.12:FF:000002">
    <property type="entry name" value="50S ribosomal protein L6"/>
    <property type="match status" value="1"/>
</dbReference>
<keyword evidence="3 6" id="KW-0694">RNA-binding</keyword>
<dbReference type="GO" id="GO:0022625">
    <property type="term" value="C:cytosolic large ribosomal subunit"/>
    <property type="evidence" value="ECO:0007669"/>
    <property type="project" value="UniProtKB-UniRule"/>
</dbReference>
<dbReference type="PROSITE" id="PS00525">
    <property type="entry name" value="RIBOSOMAL_L6_1"/>
    <property type="match status" value="1"/>
</dbReference>
<dbReference type="GO" id="GO:0019843">
    <property type="term" value="F:rRNA binding"/>
    <property type="evidence" value="ECO:0007669"/>
    <property type="project" value="UniProtKB-UniRule"/>
</dbReference>
<evidence type="ECO:0000256" key="8">
    <source>
        <dbReference type="RuleBase" id="RU003870"/>
    </source>
</evidence>
<dbReference type="InterPro" id="IPR019906">
    <property type="entry name" value="Ribosomal_uL6_bac-type"/>
</dbReference>
<gene>
    <name evidence="6" type="primary">rplF</name>
    <name evidence="10" type="ORF">A6A03_16805</name>
</gene>
<comment type="subunit">
    <text evidence="6">Part of the 50S ribosomal subunit.</text>
</comment>
<dbReference type="GO" id="GO:0002181">
    <property type="term" value="P:cytoplasmic translation"/>
    <property type="evidence" value="ECO:0007669"/>
    <property type="project" value="TreeGrafter"/>
</dbReference>
<evidence type="ECO:0000256" key="2">
    <source>
        <dbReference type="ARBA" id="ARBA00022730"/>
    </source>
</evidence>
<dbReference type="HAMAP" id="MF_01365_B">
    <property type="entry name" value="Ribosomal_uL6_B"/>
    <property type="match status" value="1"/>
</dbReference>
<dbReference type="PANTHER" id="PTHR11655">
    <property type="entry name" value="60S/50S RIBOSOMAL PROTEIN L6/L9"/>
    <property type="match status" value="1"/>
</dbReference>
<dbReference type="EMBL" id="LWQS01000067">
    <property type="protein sequence ID" value="OAN44375.1"/>
    <property type="molecule type" value="Genomic_DNA"/>
</dbReference>
<dbReference type="STRING" id="1707952.A6A03_16805"/>
<dbReference type="OrthoDB" id="9805007at2"/>
<dbReference type="FunFam" id="3.90.930.12:FF:000001">
    <property type="entry name" value="50S ribosomal protein L6"/>
    <property type="match status" value="1"/>
</dbReference>
<dbReference type="NCBIfam" id="TIGR03654">
    <property type="entry name" value="L6_bact"/>
    <property type="match status" value="1"/>
</dbReference>
<evidence type="ECO:0000256" key="7">
    <source>
        <dbReference type="RuleBase" id="RU003869"/>
    </source>
</evidence>
<dbReference type="InterPro" id="IPR020040">
    <property type="entry name" value="Ribosomal_uL6_a/b-dom"/>
</dbReference>
<protein>
    <recommendedName>
        <fullName evidence="6">Large ribosomal subunit protein uL6</fullName>
    </recommendedName>
</protein>
<evidence type="ECO:0000256" key="5">
    <source>
        <dbReference type="ARBA" id="ARBA00023274"/>
    </source>
</evidence>
<dbReference type="Proteomes" id="UP000078287">
    <property type="component" value="Unassembled WGS sequence"/>
</dbReference>
<keyword evidence="5 6" id="KW-0687">Ribonucleoprotein</keyword>
<dbReference type="PRINTS" id="PR00059">
    <property type="entry name" value="RIBOSOMALL6"/>
</dbReference>
<keyword evidence="11" id="KW-1185">Reference proteome</keyword>
<dbReference type="GO" id="GO:0003735">
    <property type="term" value="F:structural constituent of ribosome"/>
    <property type="evidence" value="ECO:0007669"/>
    <property type="project" value="UniProtKB-UniRule"/>
</dbReference>
<comment type="caution">
    <text evidence="10">The sequence shown here is derived from an EMBL/GenBank/DDBJ whole genome shotgun (WGS) entry which is preliminary data.</text>
</comment>